<evidence type="ECO:0000256" key="3">
    <source>
        <dbReference type="ARBA" id="ARBA00022448"/>
    </source>
</evidence>
<evidence type="ECO:0000256" key="6">
    <source>
        <dbReference type="ARBA" id="ARBA00022989"/>
    </source>
</evidence>
<keyword evidence="4 8" id="KW-0812">Transmembrane</keyword>
<proteinExistence type="inferred from homology"/>
<dbReference type="Pfam" id="PF01769">
    <property type="entry name" value="MgtE"/>
    <property type="match status" value="1"/>
</dbReference>
<dbReference type="GO" id="GO:0016020">
    <property type="term" value="C:membrane"/>
    <property type="evidence" value="ECO:0007669"/>
    <property type="project" value="UniProtKB-SubCell"/>
</dbReference>
<keyword evidence="6 8" id="KW-1133">Transmembrane helix</keyword>
<evidence type="ECO:0000259" key="9">
    <source>
        <dbReference type="Pfam" id="PF01769"/>
    </source>
</evidence>
<gene>
    <name evidence="10" type="ORF">H8E19_17015</name>
</gene>
<evidence type="ECO:0000256" key="4">
    <source>
        <dbReference type="ARBA" id="ARBA00022692"/>
    </source>
</evidence>
<feature type="transmembrane region" description="Helical" evidence="8">
    <location>
        <begin position="62"/>
        <end position="86"/>
    </location>
</feature>
<dbReference type="InterPro" id="IPR036739">
    <property type="entry name" value="SLC41_membr_dom_sf"/>
</dbReference>
<dbReference type="InterPro" id="IPR006667">
    <property type="entry name" value="SLC41_membr_dom"/>
</dbReference>
<accession>A0A8J6T5W6</accession>
<keyword evidence="7 8" id="KW-0472">Membrane</keyword>
<name>A0A8J6T5W6_9DELT</name>
<evidence type="ECO:0000256" key="2">
    <source>
        <dbReference type="ARBA" id="ARBA00009749"/>
    </source>
</evidence>
<dbReference type="PANTHER" id="PTHR41394:SF5">
    <property type="entry name" value="SLC41A_MGTE INTEGRAL MEMBRANE DOMAIN-CONTAINING PROTEIN"/>
    <property type="match status" value="1"/>
</dbReference>
<comment type="caution">
    <text evidence="10">The sequence shown here is derived from an EMBL/GenBank/DDBJ whole genome shotgun (WGS) entry which is preliminary data.</text>
</comment>
<dbReference type="Gene3D" id="1.10.357.20">
    <property type="entry name" value="SLC41 divalent cation transporters, integral membrane domain"/>
    <property type="match status" value="1"/>
</dbReference>
<dbReference type="SUPFAM" id="SSF161093">
    <property type="entry name" value="MgtE membrane domain-like"/>
    <property type="match status" value="1"/>
</dbReference>
<evidence type="ECO:0000313" key="11">
    <source>
        <dbReference type="Proteomes" id="UP000650524"/>
    </source>
</evidence>
<keyword evidence="5" id="KW-0460">Magnesium</keyword>
<sequence length="125" mass="13300">GNTGIQASTVVVRGLATGDINLVNIGKRLWMEMRVAFINGLICGLILGLIVGFWLGDYRLGFIITVALFLIILISGLIGSAIPLALKKLNIDPALAAGPFVTTSNDILSLFIYLGLVTIFLRATV</sequence>
<dbReference type="EMBL" id="JACNJD010000346">
    <property type="protein sequence ID" value="MBC8179107.1"/>
    <property type="molecule type" value="Genomic_DNA"/>
</dbReference>
<feature type="transmembrane region" description="Helical" evidence="8">
    <location>
        <begin position="35"/>
        <end position="56"/>
    </location>
</feature>
<organism evidence="10 11">
    <name type="scientific">Candidatus Desulfacyla euxinica</name>
    <dbReference type="NCBI Taxonomy" id="2841693"/>
    <lineage>
        <taxon>Bacteria</taxon>
        <taxon>Deltaproteobacteria</taxon>
        <taxon>Candidatus Desulfacyla</taxon>
    </lineage>
</organism>
<evidence type="ECO:0000256" key="1">
    <source>
        <dbReference type="ARBA" id="ARBA00004141"/>
    </source>
</evidence>
<feature type="transmembrane region" description="Helical" evidence="8">
    <location>
        <begin position="107"/>
        <end position="124"/>
    </location>
</feature>
<protein>
    <submittedName>
        <fullName evidence="10">Magnesium transporter</fullName>
    </submittedName>
</protein>
<evidence type="ECO:0000313" key="10">
    <source>
        <dbReference type="EMBL" id="MBC8179107.1"/>
    </source>
</evidence>
<dbReference type="Proteomes" id="UP000650524">
    <property type="component" value="Unassembled WGS sequence"/>
</dbReference>
<feature type="non-terminal residue" evidence="10">
    <location>
        <position position="1"/>
    </location>
</feature>
<feature type="domain" description="SLC41A/MgtE integral membrane" evidence="9">
    <location>
        <begin position="1"/>
        <end position="116"/>
    </location>
</feature>
<keyword evidence="3" id="KW-0813">Transport</keyword>
<evidence type="ECO:0000256" key="5">
    <source>
        <dbReference type="ARBA" id="ARBA00022842"/>
    </source>
</evidence>
<reference evidence="10 11" key="1">
    <citation type="submission" date="2020-08" db="EMBL/GenBank/DDBJ databases">
        <title>Bridging the membrane lipid divide: bacteria of the FCB group superphylum have the potential to synthesize archaeal ether lipids.</title>
        <authorList>
            <person name="Villanueva L."/>
            <person name="Von Meijenfeldt F.A.B."/>
            <person name="Westbye A.B."/>
            <person name="Yadav S."/>
            <person name="Hopmans E.C."/>
            <person name="Dutilh B.E."/>
            <person name="Sinninghe Damste J.S."/>
        </authorList>
    </citation>
    <scope>NUCLEOTIDE SEQUENCE [LARGE SCALE GENOMIC DNA]</scope>
    <source>
        <strain evidence="10">NIOZ-UU27</strain>
    </source>
</reference>
<comment type="similarity">
    <text evidence="2">Belongs to the SLC41A transporter family.</text>
</comment>
<evidence type="ECO:0000256" key="8">
    <source>
        <dbReference type="SAM" id="Phobius"/>
    </source>
</evidence>
<dbReference type="PANTHER" id="PTHR41394">
    <property type="entry name" value="MAGNESIUM TRANSPORTER MGTE"/>
    <property type="match status" value="1"/>
</dbReference>
<dbReference type="GO" id="GO:0008324">
    <property type="term" value="F:monoatomic cation transmembrane transporter activity"/>
    <property type="evidence" value="ECO:0007669"/>
    <property type="project" value="InterPro"/>
</dbReference>
<comment type="subcellular location">
    <subcellularLocation>
        <location evidence="1">Membrane</location>
        <topology evidence="1">Multi-pass membrane protein</topology>
    </subcellularLocation>
</comment>
<evidence type="ECO:0000256" key="7">
    <source>
        <dbReference type="ARBA" id="ARBA00023136"/>
    </source>
</evidence>
<dbReference type="AlphaFoldDB" id="A0A8J6T5W6"/>